<protein>
    <submittedName>
        <fullName evidence="4">PHB depolymerase family esterase</fullName>
    </submittedName>
</protein>
<accession>A0ABU5DMM5</accession>
<keyword evidence="1" id="KW-0732">Signal</keyword>
<evidence type="ECO:0000256" key="3">
    <source>
        <dbReference type="SAM" id="MobiDB-lite"/>
    </source>
</evidence>
<dbReference type="InterPro" id="IPR010126">
    <property type="entry name" value="Esterase_phb"/>
</dbReference>
<reference evidence="4 5" key="1">
    <citation type="submission" date="2023-11" db="EMBL/GenBank/DDBJ databases">
        <title>Paucibacter sp. nov., isolated from fresh soil in Korea.</title>
        <authorList>
            <person name="Le N.T.T."/>
        </authorList>
    </citation>
    <scope>NUCLEOTIDE SEQUENCE [LARGE SCALE GENOMIC DNA]</scope>
    <source>
        <strain evidence="4 5">R3-3</strain>
    </source>
</reference>
<dbReference type="InterPro" id="IPR029058">
    <property type="entry name" value="AB_hydrolase_fold"/>
</dbReference>
<dbReference type="EMBL" id="JAXCLA010000008">
    <property type="protein sequence ID" value="MDY0747566.1"/>
    <property type="molecule type" value="Genomic_DNA"/>
</dbReference>
<dbReference type="InterPro" id="IPR050955">
    <property type="entry name" value="Plant_Biomass_Hydrol_Est"/>
</dbReference>
<dbReference type="Pfam" id="PF10503">
    <property type="entry name" value="Esterase_PHB"/>
    <property type="match status" value="1"/>
</dbReference>
<dbReference type="RefSeq" id="WP_320425529.1">
    <property type="nucleotide sequence ID" value="NZ_JAXCLA010000008.1"/>
</dbReference>
<name>A0ABU5DMM5_9BURK</name>
<dbReference type="PANTHER" id="PTHR43037">
    <property type="entry name" value="UNNAMED PRODUCT-RELATED"/>
    <property type="match status" value="1"/>
</dbReference>
<dbReference type="Proteomes" id="UP001285263">
    <property type="component" value="Unassembled WGS sequence"/>
</dbReference>
<dbReference type="SUPFAM" id="SSF53474">
    <property type="entry name" value="alpha/beta-Hydrolases"/>
    <property type="match status" value="2"/>
</dbReference>
<dbReference type="PANTHER" id="PTHR43037:SF1">
    <property type="entry name" value="BLL1128 PROTEIN"/>
    <property type="match status" value="1"/>
</dbReference>
<gene>
    <name evidence="4" type="ORF">SNE35_23895</name>
</gene>
<dbReference type="NCBIfam" id="TIGR01840">
    <property type="entry name" value="esterase_phb"/>
    <property type="match status" value="1"/>
</dbReference>
<evidence type="ECO:0000313" key="5">
    <source>
        <dbReference type="Proteomes" id="UP001285263"/>
    </source>
</evidence>
<feature type="region of interest" description="Disordered" evidence="3">
    <location>
        <begin position="303"/>
        <end position="332"/>
    </location>
</feature>
<dbReference type="Gene3D" id="3.40.50.1820">
    <property type="entry name" value="alpha/beta hydrolase"/>
    <property type="match status" value="1"/>
</dbReference>
<proteinExistence type="predicted"/>
<keyword evidence="5" id="KW-1185">Reference proteome</keyword>
<evidence type="ECO:0000313" key="4">
    <source>
        <dbReference type="EMBL" id="MDY0747566.1"/>
    </source>
</evidence>
<organism evidence="4 5">
    <name type="scientific">Roseateles agri</name>
    <dbReference type="NCBI Taxonomy" id="3098619"/>
    <lineage>
        <taxon>Bacteria</taxon>
        <taxon>Pseudomonadati</taxon>
        <taxon>Pseudomonadota</taxon>
        <taxon>Betaproteobacteria</taxon>
        <taxon>Burkholderiales</taxon>
        <taxon>Sphaerotilaceae</taxon>
        <taxon>Roseateles</taxon>
    </lineage>
</organism>
<evidence type="ECO:0000256" key="1">
    <source>
        <dbReference type="ARBA" id="ARBA00022729"/>
    </source>
</evidence>
<evidence type="ECO:0000256" key="2">
    <source>
        <dbReference type="ARBA" id="ARBA00022801"/>
    </source>
</evidence>
<keyword evidence="2" id="KW-0378">Hydrolase</keyword>
<comment type="caution">
    <text evidence="4">The sequence shown here is derived from an EMBL/GenBank/DDBJ whole genome shotgun (WGS) entry which is preliminary data.</text>
</comment>
<sequence length="332" mass="35914">MNESSLQCDTLAHRAAAGDFISRSHMLGHRRRDYKLFIPTKTNDEPMPLLVMLHGCKQDPDDFAAGTRMNDWAQREGFLVVYPSQPRSENCNNCWNWFDSRQQTRDGGEPVLIVGIVKDIMNEHPVDAARIFVAGLSAGAAMAVILGSTYPDLFAGVAAHSGLPAGAASNMLAAVAAMQGRKSVSTAEASNLPVPTIVFHGDADPIVNLSNGATIVEQALQGSAACDIKLGRRRVEPGVHEGIRFTRAHHTDEGGRHRIEEWIVHGGEHAWFGGCDEGSFTDPSGPDASAEIVRFFLELPPHRSSQASADADERSDDDIAAFSSTPRRARHA</sequence>